<dbReference type="InterPro" id="IPR036443">
    <property type="entry name" value="Znf_RanBP2_sf"/>
</dbReference>
<evidence type="ECO:0000259" key="3">
    <source>
        <dbReference type="Pfam" id="PF24463"/>
    </source>
</evidence>
<dbReference type="AlphaFoldDB" id="A0ABD5V196"/>
<feature type="region of interest" description="Disordered" evidence="1">
    <location>
        <begin position="31"/>
        <end position="56"/>
    </location>
</feature>
<keyword evidence="2" id="KW-0812">Transmembrane</keyword>
<dbReference type="InterPro" id="IPR055999">
    <property type="entry name" value="DUF7577"/>
</dbReference>
<sequence>MLETWALEIVAAFAVVQLLALAYFYYRVRDDSDDRDPGALAPETVDVDGAEATDGREAVSCNECGAENDPEYRYCRDCVADLSGESIPGYRNHSPSERSL</sequence>
<accession>A0ABD5V196</accession>
<dbReference type="SUPFAM" id="SSF90209">
    <property type="entry name" value="Ran binding protein zinc finger-like"/>
    <property type="match status" value="1"/>
</dbReference>
<keyword evidence="2" id="KW-1133">Transmembrane helix</keyword>
<feature type="domain" description="DUF7577" evidence="3">
    <location>
        <begin position="57"/>
        <end position="82"/>
    </location>
</feature>
<dbReference type="EMBL" id="JBHSXQ010000003">
    <property type="protein sequence ID" value="MFC6905258.1"/>
    <property type="molecule type" value="Genomic_DNA"/>
</dbReference>
<organism evidence="4 5">
    <name type="scientific">Halalkalicoccus tibetensis</name>
    <dbReference type="NCBI Taxonomy" id="175632"/>
    <lineage>
        <taxon>Archaea</taxon>
        <taxon>Methanobacteriati</taxon>
        <taxon>Methanobacteriota</taxon>
        <taxon>Stenosarchaea group</taxon>
        <taxon>Halobacteria</taxon>
        <taxon>Halobacteriales</taxon>
        <taxon>Halococcaceae</taxon>
        <taxon>Halalkalicoccus</taxon>
    </lineage>
</organism>
<keyword evidence="2" id="KW-0472">Membrane</keyword>
<keyword evidence="5" id="KW-1185">Reference proteome</keyword>
<protein>
    <recommendedName>
        <fullName evidence="3">DUF7577 domain-containing protein</fullName>
    </recommendedName>
</protein>
<reference evidence="4 5" key="1">
    <citation type="journal article" date="2019" name="Int. J. Syst. Evol. Microbiol.">
        <title>The Global Catalogue of Microorganisms (GCM) 10K type strain sequencing project: providing services to taxonomists for standard genome sequencing and annotation.</title>
        <authorList>
            <consortium name="The Broad Institute Genomics Platform"/>
            <consortium name="The Broad Institute Genome Sequencing Center for Infectious Disease"/>
            <person name="Wu L."/>
            <person name="Ma J."/>
        </authorList>
    </citation>
    <scope>NUCLEOTIDE SEQUENCE [LARGE SCALE GENOMIC DNA]</scope>
    <source>
        <strain evidence="4 5">CGMCC 1.3240</strain>
    </source>
</reference>
<dbReference type="Proteomes" id="UP001596312">
    <property type="component" value="Unassembled WGS sequence"/>
</dbReference>
<evidence type="ECO:0000256" key="2">
    <source>
        <dbReference type="SAM" id="Phobius"/>
    </source>
</evidence>
<proteinExistence type="predicted"/>
<dbReference type="RefSeq" id="WP_340603783.1">
    <property type="nucleotide sequence ID" value="NZ_JBBMXV010000003.1"/>
</dbReference>
<evidence type="ECO:0000256" key="1">
    <source>
        <dbReference type="SAM" id="MobiDB-lite"/>
    </source>
</evidence>
<name>A0ABD5V196_9EURY</name>
<evidence type="ECO:0000313" key="5">
    <source>
        <dbReference type="Proteomes" id="UP001596312"/>
    </source>
</evidence>
<feature type="transmembrane region" description="Helical" evidence="2">
    <location>
        <begin position="6"/>
        <end position="26"/>
    </location>
</feature>
<gene>
    <name evidence="4" type="ORF">ACFQGH_08640</name>
</gene>
<dbReference type="Pfam" id="PF24463">
    <property type="entry name" value="DUF7577"/>
    <property type="match status" value="1"/>
</dbReference>
<evidence type="ECO:0000313" key="4">
    <source>
        <dbReference type="EMBL" id="MFC6905258.1"/>
    </source>
</evidence>
<comment type="caution">
    <text evidence="4">The sequence shown here is derived from an EMBL/GenBank/DDBJ whole genome shotgun (WGS) entry which is preliminary data.</text>
</comment>